<dbReference type="InterPro" id="IPR031774">
    <property type="entry name" value="SF3A3_dom"/>
</dbReference>
<accession>S9XAT7</accession>
<dbReference type="GO" id="GO:0008270">
    <property type="term" value="F:zinc ion binding"/>
    <property type="evidence" value="ECO:0007669"/>
    <property type="project" value="UniProtKB-KW"/>
</dbReference>
<dbReference type="OrthoDB" id="2160351at2759"/>
<evidence type="ECO:0000259" key="9">
    <source>
        <dbReference type="PROSITE" id="PS50171"/>
    </source>
</evidence>
<reference evidence="10 11" key="1">
    <citation type="journal article" date="2011" name="Science">
        <title>Comparative functional genomics of the fission yeasts.</title>
        <authorList>
            <person name="Rhind N."/>
            <person name="Chen Z."/>
            <person name="Yassour M."/>
            <person name="Thompson D.A."/>
            <person name="Haas B.J."/>
            <person name="Habib N."/>
            <person name="Wapinski I."/>
            <person name="Roy S."/>
            <person name="Lin M.F."/>
            <person name="Heiman D.I."/>
            <person name="Young S.K."/>
            <person name="Furuya K."/>
            <person name="Guo Y."/>
            <person name="Pidoux A."/>
            <person name="Chen H.M."/>
            <person name="Robbertse B."/>
            <person name="Goldberg J.M."/>
            <person name="Aoki K."/>
            <person name="Bayne E.H."/>
            <person name="Berlin A.M."/>
            <person name="Desjardins C.A."/>
            <person name="Dobbs E."/>
            <person name="Dukaj L."/>
            <person name="Fan L."/>
            <person name="FitzGerald M.G."/>
            <person name="French C."/>
            <person name="Gujja S."/>
            <person name="Hansen K."/>
            <person name="Keifenheim D."/>
            <person name="Levin J.Z."/>
            <person name="Mosher R.A."/>
            <person name="Mueller C.A."/>
            <person name="Pfiffner J."/>
            <person name="Priest M."/>
            <person name="Russ C."/>
            <person name="Smialowska A."/>
            <person name="Swoboda P."/>
            <person name="Sykes S.M."/>
            <person name="Vaughn M."/>
            <person name="Vengrova S."/>
            <person name="Yoder R."/>
            <person name="Zeng Q."/>
            <person name="Allshire R."/>
            <person name="Baulcombe D."/>
            <person name="Birren B.W."/>
            <person name="Brown W."/>
            <person name="Ekwall K."/>
            <person name="Kellis M."/>
            <person name="Leatherwood J."/>
            <person name="Levin H."/>
            <person name="Margalit H."/>
            <person name="Martienssen R."/>
            <person name="Nieduszynski C.A."/>
            <person name="Spatafora J.W."/>
            <person name="Friedman N."/>
            <person name="Dalgaard J.Z."/>
            <person name="Baumann P."/>
            <person name="Niki H."/>
            <person name="Regev A."/>
            <person name="Nusbaum C."/>
        </authorList>
    </citation>
    <scope>NUCLEOTIDE SEQUENCE [LARGE SCALE GENOMIC DNA]</scope>
    <source>
        <strain evidence="11">OY26 / ATCC MYA-4695 / CBS 11777 / NBRC 106824 / NRRL Y48691</strain>
    </source>
</reference>
<dbReference type="OMA" id="GPKAFQK"/>
<dbReference type="AlphaFoldDB" id="S9XAT7"/>
<dbReference type="STRING" id="653667.S9XAT7"/>
<dbReference type="GO" id="GO:0003723">
    <property type="term" value="F:RNA binding"/>
    <property type="evidence" value="ECO:0007669"/>
    <property type="project" value="InterPro"/>
</dbReference>
<dbReference type="InterPro" id="IPR024598">
    <property type="entry name" value="SF3a60/Prp9_C"/>
</dbReference>
<keyword evidence="3" id="KW-0597">Phosphoprotein</keyword>
<dbReference type="GeneID" id="25038473"/>
<feature type="compositionally biased region" description="Acidic residues" evidence="8">
    <location>
        <begin position="357"/>
        <end position="368"/>
    </location>
</feature>
<dbReference type="Pfam" id="PF12108">
    <property type="entry name" value="SF3a60_bindingd"/>
    <property type="match status" value="1"/>
</dbReference>
<dbReference type="GO" id="GO:0005681">
    <property type="term" value="C:spliceosomal complex"/>
    <property type="evidence" value="ECO:0007669"/>
    <property type="project" value="InterPro"/>
</dbReference>
<dbReference type="InterPro" id="IPR051421">
    <property type="entry name" value="RNA_Proc_DNA_Dmg_Regulator"/>
</dbReference>
<keyword evidence="5" id="KW-0863">Zinc-finger</keyword>
<keyword evidence="7" id="KW-0539">Nucleus</keyword>
<dbReference type="InterPro" id="IPR021966">
    <property type="entry name" value="SF3a60_bindingd"/>
</dbReference>
<organism evidence="10 11">
    <name type="scientific">Schizosaccharomyces cryophilus (strain OY26 / ATCC MYA-4695 / CBS 11777 / NBRC 106824 / NRRL Y48691)</name>
    <name type="common">Fission yeast</name>
    <dbReference type="NCBI Taxonomy" id="653667"/>
    <lineage>
        <taxon>Eukaryota</taxon>
        <taxon>Fungi</taxon>
        <taxon>Dikarya</taxon>
        <taxon>Ascomycota</taxon>
        <taxon>Taphrinomycotina</taxon>
        <taxon>Schizosaccharomycetes</taxon>
        <taxon>Schizosaccharomycetales</taxon>
        <taxon>Schizosaccharomycetaceae</taxon>
        <taxon>Schizosaccharomyces</taxon>
    </lineage>
</organism>
<evidence type="ECO:0000256" key="3">
    <source>
        <dbReference type="ARBA" id="ARBA00022553"/>
    </source>
</evidence>
<dbReference type="Pfam" id="PF16837">
    <property type="entry name" value="SF3A3"/>
    <property type="match status" value="1"/>
</dbReference>
<feature type="compositionally biased region" description="Polar residues" evidence="8">
    <location>
        <begin position="273"/>
        <end position="290"/>
    </location>
</feature>
<dbReference type="SUPFAM" id="SSF57667">
    <property type="entry name" value="beta-beta-alpha zinc fingers"/>
    <property type="match status" value="1"/>
</dbReference>
<dbReference type="RefSeq" id="XP_013021875.1">
    <property type="nucleotide sequence ID" value="XM_013166421.1"/>
</dbReference>
<sequence length="495" mass="57393">MSESVLEIHRYAQEELERLSQAIVDRQVASPKAIRERLRLEHQSSHFIKQIRDTSERLLKIYETGNELRQQEIARISRDESLDNFYKELDEIRDFHHRYPDHGVENFEQLYAIKPSETGTDEIDTLFRGEEMYGRFMDLNELYEEFVNLKSIEPISYLEYLSRLDDFNIVPKSEKNHSYATYLRHLYEYLSSFFQRTHPLKDINRMVSIFQTEFDITREAGLPGQTVGDGQANGTSSGQYCEACERFYQKKSVYDAHLPSKKHKKAVERLEAQKSSNPQNTTVSLASGSISGRPQEIPALEFIIKKLLGVLEEERQATRENVVRRQTLTASERLAEIRAAEQEAIEASVIESKSQNNEDEQGSDEEGEEKIYNPLKLPIGWDGKPIPFWLWKLHGLGKEFPCEVCGNFVYMGRKAFDKHFTEQRHIYGLKCLGISPSPLFNQIVSIDEALQLWQKVKAENRKQETSMANLNEMEDDEGNVMSEKVYNDLRAQGLL</sequence>
<dbReference type="EMBL" id="KE546988">
    <property type="protein sequence ID" value="EPY54267.1"/>
    <property type="molecule type" value="Genomic_DNA"/>
</dbReference>
<dbReference type="PANTHER" id="PTHR12786:SF2">
    <property type="entry name" value="SPLICING FACTOR 3A SUBUNIT 3"/>
    <property type="match status" value="1"/>
</dbReference>
<dbReference type="SMART" id="SM00451">
    <property type="entry name" value="ZnF_U1"/>
    <property type="match status" value="1"/>
</dbReference>
<dbReference type="InterPro" id="IPR000690">
    <property type="entry name" value="Matrin/U1-C_Znf_C2H2"/>
</dbReference>
<keyword evidence="6" id="KW-0862">Zinc</keyword>
<dbReference type="Proteomes" id="UP000015464">
    <property type="component" value="Unassembled WGS sequence"/>
</dbReference>
<dbReference type="GO" id="GO:0000398">
    <property type="term" value="P:mRNA splicing, via spliceosome"/>
    <property type="evidence" value="ECO:0007669"/>
    <property type="project" value="InterPro"/>
</dbReference>
<evidence type="ECO:0000256" key="5">
    <source>
        <dbReference type="ARBA" id="ARBA00022771"/>
    </source>
</evidence>
<gene>
    <name evidence="10" type="ORF">SPOG_04160</name>
</gene>
<evidence type="ECO:0000256" key="4">
    <source>
        <dbReference type="ARBA" id="ARBA00022723"/>
    </source>
</evidence>
<evidence type="ECO:0000256" key="8">
    <source>
        <dbReference type="SAM" id="MobiDB-lite"/>
    </source>
</evidence>
<dbReference type="Gene3D" id="3.30.160.60">
    <property type="entry name" value="Classic Zinc Finger"/>
    <property type="match status" value="1"/>
</dbReference>
<dbReference type="GO" id="GO:0005686">
    <property type="term" value="C:U2 snRNP"/>
    <property type="evidence" value="ECO:0007669"/>
    <property type="project" value="EnsemblFungi"/>
</dbReference>
<evidence type="ECO:0000256" key="2">
    <source>
        <dbReference type="ARBA" id="ARBA00008776"/>
    </source>
</evidence>
<comment type="similarity">
    <text evidence="2">Belongs to the SF3A3 family.</text>
</comment>
<evidence type="ECO:0000256" key="6">
    <source>
        <dbReference type="ARBA" id="ARBA00022833"/>
    </source>
</evidence>
<keyword evidence="11" id="KW-1185">Reference proteome</keyword>
<evidence type="ECO:0000313" key="10">
    <source>
        <dbReference type="EMBL" id="EPY54267.1"/>
    </source>
</evidence>
<dbReference type="PROSITE" id="PS50171">
    <property type="entry name" value="ZF_MATRIN"/>
    <property type="match status" value="1"/>
</dbReference>
<evidence type="ECO:0000256" key="1">
    <source>
        <dbReference type="ARBA" id="ARBA00004123"/>
    </source>
</evidence>
<dbReference type="InterPro" id="IPR036236">
    <property type="entry name" value="Znf_C2H2_sf"/>
</dbReference>
<evidence type="ECO:0000313" key="11">
    <source>
        <dbReference type="Proteomes" id="UP000015464"/>
    </source>
</evidence>
<dbReference type="eggNOG" id="KOG2636">
    <property type="taxonomic scope" value="Eukaryota"/>
</dbReference>
<dbReference type="HOGENOM" id="CLU_027160_1_0_1"/>
<name>S9XAT7_SCHCR</name>
<dbReference type="InterPro" id="IPR003604">
    <property type="entry name" value="Matrin/U1-like-C_Znf_C2H2"/>
</dbReference>
<dbReference type="PANTHER" id="PTHR12786">
    <property type="entry name" value="SPLICING FACTOR SF3A-RELATED"/>
    <property type="match status" value="1"/>
</dbReference>
<keyword evidence="4" id="KW-0479">Metal-binding</keyword>
<dbReference type="Pfam" id="PF12171">
    <property type="entry name" value="zf-C2H2_jaz"/>
    <property type="match status" value="1"/>
</dbReference>
<feature type="region of interest" description="Disordered" evidence="8">
    <location>
        <begin position="348"/>
        <end position="369"/>
    </location>
</feature>
<dbReference type="InterPro" id="IPR022755">
    <property type="entry name" value="Znf_C2H2_jaz"/>
</dbReference>
<feature type="domain" description="Matrin-type" evidence="9">
    <location>
        <begin position="400"/>
        <end position="431"/>
    </location>
</feature>
<comment type="subcellular location">
    <subcellularLocation>
        <location evidence="1">Nucleus</location>
    </subcellularLocation>
</comment>
<feature type="region of interest" description="Disordered" evidence="8">
    <location>
        <begin position="268"/>
        <end position="290"/>
    </location>
</feature>
<protein>
    <submittedName>
        <fullName evidence="10">U2 snRNP-associated protein sap61</fullName>
    </submittedName>
</protein>
<evidence type="ECO:0000256" key="7">
    <source>
        <dbReference type="ARBA" id="ARBA00023242"/>
    </source>
</evidence>
<dbReference type="Pfam" id="PF11931">
    <property type="entry name" value="SF3a60_Prp9_C"/>
    <property type="match status" value="1"/>
</dbReference>
<proteinExistence type="inferred from homology"/>